<organism evidence="1 2">
    <name type="scientific">Citrullus colocynthis</name>
    <name type="common">colocynth</name>
    <dbReference type="NCBI Taxonomy" id="252529"/>
    <lineage>
        <taxon>Eukaryota</taxon>
        <taxon>Viridiplantae</taxon>
        <taxon>Streptophyta</taxon>
        <taxon>Embryophyta</taxon>
        <taxon>Tracheophyta</taxon>
        <taxon>Spermatophyta</taxon>
        <taxon>Magnoliopsida</taxon>
        <taxon>eudicotyledons</taxon>
        <taxon>Gunneridae</taxon>
        <taxon>Pentapetalae</taxon>
        <taxon>rosids</taxon>
        <taxon>fabids</taxon>
        <taxon>Cucurbitales</taxon>
        <taxon>Cucurbitaceae</taxon>
        <taxon>Benincaseae</taxon>
        <taxon>Citrullus</taxon>
    </lineage>
</organism>
<gene>
    <name evidence="1" type="ORF">CITCOLO1_LOCUS11458</name>
</gene>
<sequence length="72" mass="8176">MLFPSVDQRLSCSYSMKINLSRQSHIFCGGCLCNHLQEDIKDGVGKKDEEDGNELSSDFGWACLFMGWRKRG</sequence>
<keyword evidence="2" id="KW-1185">Reference proteome</keyword>
<accession>A0ABP0YG27</accession>
<reference evidence="1 2" key="1">
    <citation type="submission" date="2024-03" db="EMBL/GenBank/DDBJ databases">
        <authorList>
            <person name="Gkanogiannis A."/>
            <person name="Becerra Lopez-Lavalle L."/>
        </authorList>
    </citation>
    <scope>NUCLEOTIDE SEQUENCE [LARGE SCALE GENOMIC DNA]</scope>
</reference>
<name>A0ABP0YG27_9ROSI</name>
<proteinExistence type="predicted"/>
<protein>
    <submittedName>
        <fullName evidence="1">Uncharacterized protein</fullName>
    </submittedName>
</protein>
<dbReference type="Proteomes" id="UP001642487">
    <property type="component" value="Chromosome 4"/>
</dbReference>
<evidence type="ECO:0000313" key="1">
    <source>
        <dbReference type="EMBL" id="CAK9319453.1"/>
    </source>
</evidence>
<evidence type="ECO:0000313" key="2">
    <source>
        <dbReference type="Proteomes" id="UP001642487"/>
    </source>
</evidence>
<dbReference type="EMBL" id="OZ021738">
    <property type="protein sequence ID" value="CAK9319453.1"/>
    <property type="molecule type" value="Genomic_DNA"/>
</dbReference>